<reference evidence="11" key="1">
    <citation type="journal article" date="2018" name="BMC Genomics">
        <title>Comparative genomics of the wheat fungal pathogen Pyrenophora tritici-repentis reveals chromosomal variations and genome plasticity.</title>
        <authorList>
            <person name="Moolhuijzen P."/>
            <person name="See P.T."/>
            <person name="Hane J.K."/>
            <person name="Shi G."/>
            <person name="Liu Z."/>
            <person name="Oliver R.P."/>
            <person name="Moffat C.S."/>
        </authorList>
    </citation>
    <scope>NUCLEOTIDE SEQUENCE [LARGE SCALE GENOMIC DNA]</scope>
    <source>
        <strain evidence="11">M4</strain>
    </source>
</reference>
<reference evidence="13" key="4">
    <citation type="journal article" date="2022" name="Microb. Genom.">
        <title>A global pangenome for the wheat fungal pathogen Pyrenophora tritici-repentis and prediction of effector protein structural homology.</title>
        <authorList>
            <person name="Moolhuijzen P.M."/>
            <person name="See P.T."/>
            <person name="Shi G."/>
            <person name="Powell H.R."/>
            <person name="Cockram J."/>
            <person name="Jorgensen L.N."/>
            <person name="Benslimane H."/>
            <person name="Strelkov S.E."/>
            <person name="Turner J."/>
            <person name="Liu Z."/>
            <person name="Moffat C.S."/>
        </authorList>
    </citation>
    <scope>NUCLEOTIDE SEQUENCE [LARGE SCALE GENOMIC DNA]</scope>
</reference>
<dbReference type="GO" id="GO:0098505">
    <property type="term" value="F:G-rich strand telomeric DNA binding"/>
    <property type="evidence" value="ECO:0007669"/>
    <property type="project" value="TreeGrafter"/>
</dbReference>
<comment type="caution">
    <text evidence="12">The sequence shown here is derived from an EMBL/GenBank/DDBJ whole genome shotgun (WGS) entry which is preliminary data.</text>
</comment>
<keyword evidence="13" id="KW-1185">Reference proteome</keyword>
<sequence>MPLPNGFTAIKDITNVDSLVSIIGVLVSYGEPKSTRGTDFSLDFTLQDDFSSGSIGDQSTISCRIFRPKDRFPKISGIGDVIIIRKFNVKDWQGHIECIGYKTVAMIVFPGAKIPSPSQRQPYQCGKQKLMCDSTGIGQPPTIAEQMAVIDLKAASTGVSEQLQQHATITASKLKSSRKLCLVKDLQFNTFYDVCVQIVHIYWHFGGGQVDMKVTDYTPNEHMHYFPDPEEGTTWNHLSDKGFKGPYGYLTLSVTLYESNAAWVQENAAVGDYVYLRNMHVRMSTAGRLEGVVHQDKDRPNQVDIRQLKSAPEIEAIDKRRQEYEKKRGVKTAFEVMQNPPSNPKAKTAKEKRQAKKEIQKAEKEAELQEIAEKQREWELQQSSINKNIRAAFPEMKLSTISEMLYNPHLEMRTPEKYNFYTLPFVNCRHRSRVRVVDVFPPEIELFTHSNSDLNWNRQAAKQTTSNGQQKERWEWGFALLLEDANIPRGTVSEKLTVFVNNDMGQFLLKTQAVNLKGNHRVLKLLEEKLFILWGNLMELKTELRDRGSDLPLPPGDNRLQNKPFDACIEEYGAEVPVTKDTPFGYQRMHRLAQTTILD</sequence>
<protein>
    <recommendedName>
        <fullName evidence="4">Protection of telomeres protein 1</fullName>
    </recommendedName>
</protein>
<dbReference type="PANTHER" id="PTHR14513:SF0">
    <property type="entry name" value="PROTECTION OF TELOMERES PROTEIN 1"/>
    <property type="match status" value="1"/>
</dbReference>
<dbReference type="Pfam" id="PF02765">
    <property type="entry name" value="POT1"/>
    <property type="match status" value="1"/>
</dbReference>
<evidence type="ECO:0000313" key="13">
    <source>
        <dbReference type="Proteomes" id="UP000249757"/>
    </source>
</evidence>
<reference evidence="12" key="2">
    <citation type="submission" date="2021-05" db="EMBL/GenBank/DDBJ databases">
        <authorList>
            <person name="Moolhuijzen P.M."/>
            <person name="Moffat C.S."/>
        </authorList>
    </citation>
    <scope>NUCLEOTIDE SEQUENCE</scope>
    <source>
        <strain evidence="12">86-124</strain>
    </source>
</reference>
<dbReference type="InterPro" id="IPR012340">
    <property type="entry name" value="NA-bd_OB-fold"/>
</dbReference>
<evidence type="ECO:0000256" key="7">
    <source>
        <dbReference type="ARBA" id="ARBA00023125"/>
    </source>
</evidence>
<evidence type="ECO:0000256" key="9">
    <source>
        <dbReference type="SAM" id="Coils"/>
    </source>
</evidence>
<dbReference type="GO" id="GO:0016233">
    <property type="term" value="P:telomere capping"/>
    <property type="evidence" value="ECO:0007669"/>
    <property type="project" value="TreeGrafter"/>
</dbReference>
<dbReference type="Gene3D" id="2.40.50.140">
    <property type="entry name" value="Nucleic acid-binding proteins"/>
    <property type="match status" value="2"/>
</dbReference>
<comment type="subcellular location">
    <subcellularLocation>
        <location evidence="2">Chromosome</location>
        <location evidence="2">Telomere</location>
    </subcellularLocation>
    <subcellularLocation>
        <location evidence="1">Nucleus</location>
    </subcellularLocation>
</comment>
<dbReference type="AlphaFoldDB" id="A0A317A5T8"/>
<dbReference type="EMBL" id="NRDI02000027">
    <property type="protein sequence ID" value="KAI1508263.1"/>
    <property type="molecule type" value="Genomic_DNA"/>
</dbReference>
<evidence type="ECO:0000256" key="8">
    <source>
        <dbReference type="ARBA" id="ARBA00023242"/>
    </source>
</evidence>
<keyword evidence="7" id="KW-0238">DNA-binding</keyword>
<evidence type="ECO:0000256" key="3">
    <source>
        <dbReference type="ARBA" id="ARBA00008442"/>
    </source>
</evidence>
<organism evidence="12 13">
    <name type="scientific">Pyrenophora tritici-repentis</name>
    <dbReference type="NCBI Taxonomy" id="45151"/>
    <lineage>
        <taxon>Eukaryota</taxon>
        <taxon>Fungi</taxon>
        <taxon>Dikarya</taxon>
        <taxon>Ascomycota</taxon>
        <taxon>Pezizomycotina</taxon>
        <taxon>Dothideomycetes</taxon>
        <taxon>Pleosporomycetidae</taxon>
        <taxon>Pleosporales</taxon>
        <taxon>Pleosporineae</taxon>
        <taxon>Pleosporaceae</taxon>
        <taxon>Pyrenophora</taxon>
    </lineage>
</organism>
<name>A0A317A5T8_9PLEO</name>
<keyword evidence="5" id="KW-0158">Chromosome</keyword>
<dbReference type="Proteomes" id="UP000245464">
    <property type="component" value="Chromosome 5"/>
</dbReference>
<dbReference type="OMA" id="WEPHASF"/>
<accession>A0A317A5T8</accession>
<proteinExistence type="inferred from homology"/>
<dbReference type="GO" id="GO:0010521">
    <property type="term" value="F:telomerase inhibitor activity"/>
    <property type="evidence" value="ECO:0007669"/>
    <property type="project" value="TreeGrafter"/>
</dbReference>
<gene>
    <name evidence="12" type="ORF">Ptr86124_012751</name>
    <name evidence="11" type="ORF">PtrM4_103840</name>
</gene>
<dbReference type="GO" id="GO:0000783">
    <property type="term" value="C:nuclear telomere cap complex"/>
    <property type="evidence" value="ECO:0007669"/>
    <property type="project" value="TreeGrafter"/>
</dbReference>
<evidence type="ECO:0000256" key="1">
    <source>
        <dbReference type="ARBA" id="ARBA00004123"/>
    </source>
</evidence>
<dbReference type="InterPro" id="IPR011564">
    <property type="entry name" value="Telomer_end-bd_POT1/Cdc13"/>
</dbReference>
<dbReference type="GO" id="GO:0032210">
    <property type="term" value="P:regulation of telomere maintenance via telomerase"/>
    <property type="evidence" value="ECO:0007669"/>
    <property type="project" value="TreeGrafter"/>
</dbReference>
<evidence type="ECO:0000313" key="11">
    <source>
        <dbReference type="EMBL" id="KAF7570382.1"/>
    </source>
</evidence>
<keyword evidence="6" id="KW-0779">Telomere</keyword>
<dbReference type="SUPFAM" id="SSF50249">
    <property type="entry name" value="Nucleic acid-binding proteins"/>
    <property type="match status" value="2"/>
</dbReference>
<evidence type="ECO:0000256" key="5">
    <source>
        <dbReference type="ARBA" id="ARBA00022454"/>
    </source>
</evidence>
<dbReference type="Proteomes" id="UP000249757">
    <property type="component" value="Unassembled WGS sequence"/>
</dbReference>
<keyword evidence="8" id="KW-0539">Nucleus</keyword>
<comment type="similarity">
    <text evidence="3">Belongs to the telombin family.</text>
</comment>
<dbReference type="PANTHER" id="PTHR14513">
    <property type="entry name" value="PROTECTION OF TELOMERES 1"/>
    <property type="match status" value="1"/>
</dbReference>
<feature type="domain" description="Telomeric single stranded DNA binding POT1/Cdc13" evidence="10">
    <location>
        <begin position="7"/>
        <end position="148"/>
    </location>
</feature>
<evidence type="ECO:0000313" key="12">
    <source>
        <dbReference type="EMBL" id="KAI1508263.1"/>
    </source>
</evidence>
<evidence type="ECO:0000256" key="4">
    <source>
        <dbReference type="ARBA" id="ARBA00015253"/>
    </source>
</evidence>
<evidence type="ECO:0000259" key="10">
    <source>
        <dbReference type="SMART" id="SM00976"/>
    </source>
</evidence>
<dbReference type="OrthoDB" id="2186770at2759"/>
<dbReference type="FunFam" id="2.40.50.140:FF:000303">
    <property type="entry name" value="Protection of telomeres protein 1"/>
    <property type="match status" value="1"/>
</dbReference>
<evidence type="ECO:0000256" key="2">
    <source>
        <dbReference type="ARBA" id="ARBA00004574"/>
    </source>
</evidence>
<dbReference type="InterPro" id="IPR028389">
    <property type="entry name" value="POT1"/>
</dbReference>
<keyword evidence="9" id="KW-0175">Coiled coil</keyword>
<dbReference type="SMART" id="SM00976">
    <property type="entry name" value="Telo_bind"/>
    <property type="match status" value="1"/>
</dbReference>
<reference evidence="12" key="3">
    <citation type="journal article" date="2022" name="bioRxiv">
        <title>A global pangenome for the wheat fungal pathogen Pyrenophora tritici-repentis and prediction of effector protein structural homology.</title>
        <authorList>
            <person name="Moolhuijzen P."/>
            <person name="See P.T."/>
            <person name="Shi G."/>
            <person name="Powell H.R."/>
            <person name="Cockram J."/>
            <person name="Jorgensen L.N."/>
            <person name="Benslimane H."/>
            <person name="Strelkov S.E."/>
            <person name="Turner J."/>
            <person name="Liu Z."/>
            <person name="Moffat C.S."/>
        </authorList>
    </citation>
    <scope>NUCLEOTIDE SEQUENCE</scope>
    <source>
        <strain evidence="12">86-124</strain>
    </source>
</reference>
<evidence type="ECO:0000256" key="6">
    <source>
        <dbReference type="ARBA" id="ARBA00022895"/>
    </source>
</evidence>
<dbReference type="EMBL" id="NQIK02000005">
    <property type="protein sequence ID" value="KAF7570382.1"/>
    <property type="molecule type" value="Genomic_DNA"/>
</dbReference>
<dbReference type="Pfam" id="PF16686">
    <property type="entry name" value="POT1PC"/>
    <property type="match status" value="1"/>
</dbReference>
<dbReference type="InterPro" id="IPR032042">
    <property type="entry name" value="POT1PC"/>
</dbReference>
<feature type="coiled-coil region" evidence="9">
    <location>
        <begin position="345"/>
        <end position="381"/>
    </location>
</feature>